<gene>
    <name evidence="2" type="ORF">C6568_08195</name>
</gene>
<dbReference type="SUPFAM" id="SSF50346">
    <property type="entry name" value="PRC-barrel domain"/>
    <property type="match status" value="1"/>
</dbReference>
<evidence type="ECO:0000259" key="1">
    <source>
        <dbReference type="Pfam" id="PF05239"/>
    </source>
</evidence>
<evidence type="ECO:0000313" key="2">
    <source>
        <dbReference type="EMBL" id="AVO49244.1"/>
    </source>
</evidence>
<keyword evidence="3" id="KW-1185">Reference proteome</keyword>
<dbReference type="Pfam" id="PF05239">
    <property type="entry name" value="PRC"/>
    <property type="match status" value="1"/>
</dbReference>
<name>A0A2R3QC30_9BURK</name>
<protein>
    <submittedName>
        <fullName evidence="2">Photosystem reaction center subunit H</fullName>
    </submittedName>
</protein>
<dbReference type="InterPro" id="IPR011033">
    <property type="entry name" value="PRC_barrel-like_sf"/>
</dbReference>
<organism evidence="2 3">
    <name type="scientific">Melaminivora suipulveris</name>
    <dbReference type="NCBI Taxonomy" id="2109913"/>
    <lineage>
        <taxon>Bacteria</taxon>
        <taxon>Pseudomonadati</taxon>
        <taxon>Pseudomonadota</taxon>
        <taxon>Betaproteobacteria</taxon>
        <taxon>Burkholderiales</taxon>
        <taxon>Comamonadaceae</taxon>
        <taxon>Melaminivora</taxon>
    </lineage>
</organism>
<dbReference type="Gene3D" id="2.30.30.240">
    <property type="entry name" value="PRC-barrel domain"/>
    <property type="match status" value="1"/>
</dbReference>
<dbReference type="OrthoDB" id="8759924at2"/>
<dbReference type="InterPro" id="IPR027275">
    <property type="entry name" value="PRC-brl_dom"/>
</dbReference>
<proteinExistence type="predicted"/>
<dbReference type="Proteomes" id="UP000237925">
    <property type="component" value="Chromosome"/>
</dbReference>
<reference evidence="2 3" key="1">
    <citation type="submission" date="2018-03" db="EMBL/GenBank/DDBJ databases">
        <title>Genome sequencing of Melaminivora sp.</title>
        <authorList>
            <person name="Kim S.-J."/>
            <person name="Heo J."/>
            <person name="Ahn J.-H."/>
            <person name="Kwon S.-W."/>
        </authorList>
    </citation>
    <scope>NUCLEOTIDE SEQUENCE [LARGE SCALE GENOMIC DNA]</scope>
    <source>
        <strain evidence="2 3">SC2-9</strain>
    </source>
</reference>
<sequence length="172" mass="18837">MRRPSPGAGQQGQHPIQGRRPCLSRLLNWRYLMNTRLLRPGLLLAAVLALPVMSHAQVAGTSFIGVNQTITAEVANGWSVKKAIMGKDVYNDDAKPEVVGKVDDLIINPKGSVSYAIVNASKFLGLSSHNVLIPVEQFKIENQRITLPGATKEALRDLPKFEYADNPKKALK</sequence>
<feature type="domain" description="PRC-barrel" evidence="1">
    <location>
        <begin position="85"/>
        <end position="148"/>
    </location>
</feature>
<accession>A0A2R3QC30</accession>
<evidence type="ECO:0000313" key="3">
    <source>
        <dbReference type="Proteomes" id="UP000237925"/>
    </source>
</evidence>
<dbReference type="EMBL" id="CP027667">
    <property type="protein sequence ID" value="AVO49244.1"/>
    <property type="molecule type" value="Genomic_DNA"/>
</dbReference>
<dbReference type="KEGG" id="mela:C6568_08195"/>
<dbReference type="AlphaFoldDB" id="A0A2R3QC30"/>